<feature type="transmembrane region" description="Helical" evidence="4">
    <location>
        <begin position="430"/>
        <end position="456"/>
    </location>
</feature>
<evidence type="ECO:0000313" key="5">
    <source>
        <dbReference type="EMBL" id="KAK7475528.1"/>
    </source>
</evidence>
<dbReference type="EMBL" id="JACVVK020000403">
    <property type="protein sequence ID" value="KAK7475528.1"/>
    <property type="molecule type" value="Genomic_DNA"/>
</dbReference>
<comment type="caution">
    <text evidence="5">The sequence shown here is derived from an EMBL/GenBank/DDBJ whole genome shotgun (WGS) entry which is preliminary data.</text>
</comment>
<dbReference type="InterPro" id="IPR020472">
    <property type="entry name" value="WD40_PAC1"/>
</dbReference>
<dbReference type="PROSITE" id="PS50082">
    <property type="entry name" value="WD_REPEATS_2"/>
    <property type="match status" value="5"/>
</dbReference>
<feature type="repeat" description="WD" evidence="3">
    <location>
        <begin position="220"/>
        <end position="261"/>
    </location>
</feature>
<accession>A0ABD0JLD8</accession>
<feature type="repeat" description="WD" evidence="3">
    <location>
        <begin position="50"/>
        <end position="91"/>
    </location>
</feature>
<gene>
    <name evidence="5" type="ORF">BaRGS_00033217</name>
</gene>
<dbReference type="CDD" id="cd00200">
    <property type="entry name" value="WD40"/>
    <property type="match status" value="1"/>
</dbReference>
<feature type="repeat" description="WD" evidence="3">
    <location>
        <begin position="267"/>
        <end position="301"/>
    </location>
</feature>
<evidence type="ECO:0000256" key="3">
    <source>
        <dbReference type="PROSITE-ProRule" id="PRU00221"/>
    </source>
</evidence>
<keyword evidence="4" id="KW-0472">Membrane</keyword>
<organism evidence="5 6">
    <name type="scientific">Batillaria attramentaria</name>
    <dbReference type="NCBI Taxonomy" id="370345"/>
    <lineage>
        <taxon>Eukaryota</taxon>
        <taxon>Metazoa</taxon>
        <taxon>Spiralia</taxon>
        <taxon>Lophotrochozoa</taxon>
        <taxon>Mollusca</taxon>
        <taxon>Gastropoda</taxon>
        <taxon>Caenogastropoda</taxon>
        <taxon>Sorbeoconcha</taxon>
        <taxon>Cerithioidea</taxon>
        <taxon>Batillariidae</taxon>
        <taxon>Batillaria</taxon>
    </lineage>
</organism>
<dbReference type="Pfam" id="PF00400">
    <property type="entry name" value="WD40"/>
    <property type="match status" value="6"/>
</dbReference>
<dbReference type="InterPro" id="IPR001680">
    <property type="entry name" value="WD40_rpt"/>
</dbReference>
<dbReference type="AlphaFoldDB" id="A0ABD0JLD8"/>
<dbReference type="SMART" id="SM00320">
    <property type="entry name" value="WD40"/>
    <property type="match status" value="7"/>
</dbReference>
<feature type="repeat" description="WD" evidence="3">
    <location>
        <begin position="93"/>
        <end position="134"/>
    </location>
</feature>
<name>A0ABD0JLD8_9CAEN</name>
<keyword evidence="4" id="KW-1133">Transmembrane helix</keyword>
<proteinExistence type="predicted"/>
<evidence type="ECO:0000256" key="1">
    <source>
        <dbReference type="ARBA" id="ARBA00022574"/>
    </source>
</evidence>
<dbReference type="Gene3D" id="2.130.10.10">
    <property type="entry name" value="YVTN repeat-like/Quinoprotein amine dehydrogenase"/>
    <property type="match status" value="3"/>
</dbReference>
<dbReference type="PRINTS" id="PR00320">
    <property type="entry name" value="GPROTEINBRPT"/>
</dbReference>
<reference evidence="5 6" key="1">
    <citation type="journal article" date="2023" name="Sci. Data">
        <title>Genome assembly of the Korean intertidal mud-creeper Batillaria attramentaria.</title>
        <authorList>
            <person name="Patra A.K."/>
            <person name="Ho P.T."/>
            <person name="Jun S."/>
            <person name="Lee S.J."/>
            <person name="Kim Y."/>
            <person name="Won Y.J."/>
        </authorList>
    </citation>
    <scope>NUCLEOTIDE SEQUENCE [LARGE SCALE GENOMIC DNA]</scope>
    <source>
        <strain evidence="5">Wonlab-2016</strain>
    </source>
</reference>
<dbReference type="InterPro" id="IPR015943">
    <property type="entry name" value="WD40/YVTN_repeat-like_dom_sf"/>
</dbReference>
<dbReference type="PROSITE" id="PS00678">
    <property type="entry name" value="WD_REPEATS_1"/>
    <property type="match status" value="2"/>
</dbReference>
<dbReference type="PANTHER" id="PTHR45048:SF1">
    <property type="entry name" value="WD REPEAT-CONTAINING PROTEIN 88"/>
    <property type="match status" value="1"/>
</dbReference>
<protein>
    <submittedName>
        <fullName evidence="5">Uncharacterized protein</fullName>
    </submittedName>
</protein>
<keyword evidence="1 3" id="KW-0853">WD repeat</keyword>
<dbReference type="PANTHER" id="PTHR45048">
    <property type="match status" value="1"/>
</dbReference>
<evidence type="ECO:0000256" key="2">
    <source>
        <dbReference type="ARBA" id="ARBA00022737"/>
    </source>
</evidence>
<sequence>MSKAAGKAGPSVDPLAIQVTRDMNLESSKVENDAAKWEHEDLAHVRIKVFRDHTESVNRCRFFAEDTRLLSASEDCSIKIWDRENGTVLRTLDNAHKENAADVSCSEEGDKMVSCGWDHVVHSWDVETGQPIWSNTTEDIITCCHLSHDGRLACIGTDLNRDLMVYDLVAGELVNTMKEYHNSTLTTCMFSPMDDRIITTSYDMTAKFFDLRSNTCTITLDGHANVVTCGSITKDERKFATSSWDKSVCIWDISTGMYRSRGPTLLKGSHEGSISSCHLSSDGLMLVSGSYDRSIVVLDVEHNIQKLKLQGHSSWVNDVRISGDQNWLLSCSKDMTVRLWNIEDADRIPVVVEARKAGGLKVIKCSSCEKPFSMSETAAFQDKTICVFCRMKSPEQTCLHSVMMRVSRQTAFGPRALAVTCRFVLCITCWIFRVLLVVLFFTGNFMGWVHCLLFCVEQACMCSMCIPSAGVVLLLNNFLHTNVVDSTSVMQGELDH</sequence>
<keyword evidence="6" id="KW-1185">Reference proteome</keyword>
<dbReference type="InterPro" id="IPR036322">
    <property type="entry name" value="WD40_repeat_dom_sf"/>
</dbReference>
<keyword evidence="4" id="KW-0812">Transmembrane</keyword>
<keyword evidence="2" id="KW-0677">Repeat</keyword>
<dbReference type="SUPFAM" id="SSF50978">
    <property type="entry name" value="WD40 repeat-like"/>
    <property type="match status" value="1"/>
</dbReference>
<feature type="repeat" description="WD" evidence="3">
    <location>
        <begin position="309"/>
        <end position="350"/>
    </location>
</feature>
<dbReference type="InterPro" id="IPR019775">
    <property type="entry name" value="WD40_repeat_CS"/>
</dbReference>
<dbReference type="Proteomes" id="UP001519460">
    <property type="component" value="Unassembled WGS sequence"/>
</dbReference>
<dbReference type="PROSITE" id="PS50294">
    <property type="entry name" value="WD_REPEATS_REGION"/>
    <property type="match status" value="3"/>
</dbReference>
<evidence type="ECO:0000256" key="4">
    <source>
        <dbReference type="SAM" id="Phobius"/>
    </source>
</evidence>
<evidence type="ECO:0000313" key="6">
    <source>
        <dbReference type="Proteomes" id="UP001519460"/>
    </source>
</evidence>